<evidence type="ECO:0000256" key="2">
    <source>
        <dbReference type="ARBA" id="ARBA00023125"/>
    </source>
</evidence>
<dbReference type="Gene3D" id="2.60.120.10">
    <property type="entry name" value="Jelly Rolls"/>
    <property type="match status" value="1"/>
</dbReference>
<proteinExistence type="predicted"/>
<dbReference type="PROSITE" id="PS51063">
    <property type="entry name" value="HTH_CRP_2"/>
    <property type="match status" value="1"/>
</dbReference>
<keyword evidence="3" id="KW-0804">Transcription</keyword>
<dbReference type="InterPro" id="IPR000595">
    <property type="entry name" value="cNMP-bd_dom"/>
</dbReference>
<dbReference type="InterPro" id="IPR012318">
    <property type="entry name" value="HTH_CRP"/>
</dbReference>
<dbReference type="InterPro" id="IPR018490">
    <property type="entry name" value="cNMP-bd_dom_sf"/>
</dbReference>
<feature type="domain" description="Cyclic nucleotide-binding" evidence="4">
    <location>
        <begin position="40"/>
        <end position="122"/>
    </location>
</feature>
<organism evidence="6 7">
    <name type="scientific">Brotonthovivens ammoniilytica</name>
    <dbReference type="NCBI Taxonomy" id="2981725"/>
    <lineage>
        <taxon>Bacteria</taxon>
        <taxon>Bacillati</taxon>
        <taxon>Bacillota</taxon>
        <taxon>Clostridia</taxon>
        <taxon>Lachnospirales</taxon>
        <taxon>Lachnospiraceae</taxon>
        <taxon>Brotonthovivens</taxon>
    </lineage>
</organism>
<dbReference type="Pfam" id="PF00027">
    <property type="entry name" value="cNMP_binding"/>
    <property type="match status" value="1"/>
</dbReference>
<accession>A0ABT2TJA6</accession>
<dbReference type="InterPro" id="IPR036390">
    <property type="entry name" value="WH_DNA-bd_sf"/>
</dbReference>
<evidence type="ECO:0000313" key="6">
    <source>
        <dbReference type="EMBL" id="MCU6761717.1"/>
    </source>
</evidence>
<evidence type="ECO:0000313" key="7">
    <source>
        <dbReference type="Proteomes" id="UP001652442"/>
    </source>
</evidence>
<dbReference type="SUPFAM" id="SSF46785">
    <property type="entry name" value="Winged helix' DNA-binding domain"/>
    <property type="match status" value="1"/>
</dbReference>
<gene>
    <name evidence="6" type="ORF">OCV88_05110</name>
</gene>
<protein>
    <submittedName>
        <fullName evidence="6">Cyclic nucleotide-binding domain-containing protein</fullName>
    </submittedName>
</protein>
<keyword evidence="7" id="KW-1185">Reference proteome</keyword>
<dbReference type="CDD" id="cd00038">
    <property type="entry name" value="CAP_ED"/>
    <property type="match status" value="1"/>
</dbReference>
<evidence type="ECO:0000256" key="3">
    <source>
        <dbReference type="ARBA" id="ARBA00023163"/>
    </source>
</evidence>
<evidence type="ECO:0000256" key="1">
    <source>
        <dbReference type="ARBA" id="ARBA00023015"/>
    </source>
</evidence>
<dbReference type="Proteomes" id="UP001652442">
    <property type="component" value="Unassembled WGS sequence"/>
</dbReference>
<dbReference type="PANTHER" id="PTHR24567:SF26">
    <property type="entry name" value="REGULATORY PROTEIN YEIL"/>
    <property type="match status" value="1"/>
</dbReference>
<name>A0ABT2TJA6_9FIRM</name>
<dbReference type="RefSeq" id="WP_158424504.1">
    <property type="nucleotide sequence ID" value="NZ_JAOQJQ010000002.1"/>
</dbReference>
<dbReference type="InterPro" id="IPR014710">
    <property type="entry name" value="RmlC-like_jellyroll"/>
</dbReference>
<evidence type="ECO:0000259" key="5">
    <source>
        <dbReference type="PROSITE" id="PS51063"/>
    </source>
</evidence>
<evidence type="ECO:0000259" key="4">
    <source>
        <dbReference type="PROSITE" id="PS50042"/>
    </source>
</evidence>
<dbReference type="PANTHER" id="PTHR24567">
    <property type="entry name" value="CRP FAMILY TRANSCRIPTIONAL REGULATORY PROTEIN"/>
    <property type="match status" value="1"/>
</dbReference>
<dbReference type="InterPro" id="IPR050397">
    <property type="entry name" value="Env_Response_Regulators"/>
</dbReference>
<dbReference type="PROSITE" id="PS50042">
    <property type="entry name" value="CNMP_BINDING_3"/>
    <property type="match status" value="1"/>
</dbReference>
<keyword evidence="2" id="KW-0238">DNA-binding</keyword>
<dbReference type="EMBL" id="JAOQJQ010000002">
    <property type="protein sequence ID" value="MCU6761717.1"/>
    <property type="molecule type" value="Genomic_DNA"/>
</dbReference>
<comment type="caution">
    <text evidence="6">The sequence shown here is derived from an EMBL/GenBank/DDBJ whole genome shotgun (WGS) entry which is preliminary data.</text>
</comment>
<dbReference type="SUPFAM" id="SSF51206">
    <property type="entry name" value="cAMP-binding domain-like"/>
    <property type="match status" value="1"/>
</dbReference>
<feature type="domain" description="HTH crp-type" evidence="5">
    <location>
        <begin position="153"/>
        <end position="224"/>
    </location>
</feature>
<reference evidence="6 7" key="1">
    <citation type="journal article" date="2021" name="ISME Commun">
        <title>Automated analysis of genomic sequences facilitates high-throughput and comprehensive description of bacteria.</title>
        <authorList>
            <person name="Hitch T.C.A."/>
        </authorList>
    </citation>
    <scope>NUCLEOTIDE SEQUENCE [LARGE SCALE GENOMIC DNA]</scope>
    <source>
        <strain evidence="6 7">Sanger_109</strain>
    </source>
</reference>
<sequence length="236" mass="27750">MEFISDKNKLDYYIKKYRLKDYFSDEYFPEHYKYMTVTKFARDEYIFTERGNIQYMYIFLNGKVKVCSLLRNGKQQLLNLITGISFFGDLELFNITNPFITIQAVNESYAIALPLTFTQELLFQDSVFLKHIGTLLAKKIYVFTSNAALNMNYPLENRLCSYLSFISKKINIEGTEYSYFNENLSETAELLGTSYRHLQRTLKDLKESNILEKYEKGYIVKDSKALSKLASDEYLI</sequence>
<dbReference type="Pfam" id="PF13545">
    <property type="entry name" value="HTH_Crp_2"/>
    <property type="match status" value="1"/>
</dbReference>
<keyword evidence="1" id="KW-0805">Transcription regulation</keyword>